<organism evidence="3">
    <name type="scientific">Setaria italica</name>
    <name type="common">Foxtail millet</name>
    <name type="synonym">Panicum italicum</name>
    <dbReference type="NCBI Taxonomy" id="4555"/>
    <lineage>
        <taxon>Eukaryota</taxon>
        <taxon>Viridiplantae</taxon>
        <taxon>Streptophyta</taxon>
        <taxon>Embryophyta</taxon>
        <taxon>Tracheophyta</taxon>
        <taxon>Spermatophyta</taxon>
        <taxon>Magnoliopsida</taxon>
        <taxon>Liliopsida</taxon>
        <taxon>Poales</taxon>
        <taxon>Poaceae</taxon>
        <taxon>PACMAD clade</taxon>
        <taxon>Panicoideae</taxon>
        <taxon>Panicodae</taxon>
        <taxon>Paniceae</taxon>
        <taxon>Cenchrinae</taxon>
        <taxon>Setaria</taxon>
    </lineage>
</organism>
<protein>
    <recommendedName>
        <fullName evidence="2">F-box domain-containing protein</fullName>
    </recommendedName>
</protein>
<accession>A0A368RRT2</accession>
<dbReference type="Pfam" id="PF00646">
    <property type="entry name" value="F-box"/>
    <property type="match status" value="1"/>
</dbReference>
<evidence type="ECO:0000256" key="1">
    <source>
        <dbReference type="SAM" id="MobiDB-lite"/>
    </source>
</evidence>
<dbReference type="InterPro" id="IPR006566">
    <property type="entry name" value="FBD"/>
</dbReference>
<proteinExistence type="predicted"/>
<dbReference type="SUPFAM" id="SSF81383">
    <property type="entry name" value="F-box domain"/>
    <property type="match status" value="1"/>
</dbReference>
<dbReference type="InterPro" id="IPR036047">
    <property type="entry name" value="F-box-like_dom_sf"/>
</dbReference>
<feature type="region of interest" description="Disordered" evidence="1">
    <location>
        <begin position="1"/>
        <end position="53"/>
    </location>
</feature>
<sequence>MAGQAAGTRTSRRSSAGRCPPSTAASSSTPTAAASTSSAASPASISGPTDRARDPHLDALISSALSTIHRALPSPSVSVGGRLCALPDAPDGGGPDRLSCLPDALLRDIISRLPVKDAVRTAALSHRWRPVWLSAPLVLYDAHLLPAPTDDIPSRVKRADSDAAAAAVSVILAAHGGPLRCAYLACGNMDGDRARVARWLQLLAVKGVEELLLINRPPLQIDKHLPATLFSMAALTRLYLCFLRFPATAGLPRGAAFPRLRELGLCSVAMEGHADMDFILARSPELENLCFEGHMFPPLGLRLAGRSLRCVQIHYSKVKSIAVVDAPRLARLIVMNSPLKAGGSCTIKIGNAPSLHLFGYFDPVSHVLQVGSTDIKAGTLVDARAMVPAVKILALKFHFRVRNDAKMLPSFLRCFPNVERLYIHSEKVNEPTGKLNFKFWQEAGGIQCVESRVKQLVFHDFRGENSELAFLKFLVESARVLEKLVIVCADGCFGSVDEANSKVKKNLFAGKKGAGGCALLVLEGAKEKEGAPWPYDRGFDFSRVDPFEFVVPT</sequence>
<dbReference type="CDD" id="cd22160">
    <property type="entry name" value="F-box_AtFBL13-like"/>
    <property type="match status" value="1"/>
</dbReference>
<gene>
    <name evidence="3" type="ORF">SETIT_7G039400v2</name>
</gene>
<dbReference type="Pfam" id="PF08387">
    <property type="entry name" value="FBD"/>
    <property type="match status" value="1"/>
</dbReference>
<dbReference type="KEGG" id="sita:101767671"/>
<dbReference type="EMBL" id="CM003534">
    <property type="protein sequence ID" value="RCV32889.1"/>
    <property type="molecule type" value="Genomic_DNA"/>
</dbReference>
<dbReference type="InterPro" id="IPR001810">
    <property type="entry name" value="F-box_dom"/>
</dbReference>
<dbReference type="Gene3D" id="1.20.1280.50">
    <property type="match status" value="1"/>
</dbReference>
<dbReference type="Pfam" id="PF24758">
    <property type="entry name" value="LRR_At5g56370"/>
    <property type="match status" value="1"/>
</dbReference>
<dbReference type="PROSITE" id="PS50181">
    <property type="entry name" value="FBOX"/>
    <property type="match status" value="1"/>
</dbReference>
<reference evidence="3" key="1">
    <citation type="journal article" date="2012" name="Nat. Biotechnol.">
        <title>Reference genome sequence of the model plant Setaria.</title>
        <authorList>
            <person name="Bennetzen J.L."/>
            <person name="Schmutz J."/>
            <person name="Wang H."/>
            <person name="Percifield R."/>
            <person name="Hawkins J."/>
            <person name="Pontaroli A.C."/>
            <person name="Estep M."/>
            <person name="Feng L."/>
            <person name="Vaughn J.N."/>
            <person name="Grimwood J."/>
            <person name="Jenkins J."/>
            <person name="Barry K."/>
            <person name="Lindquist E."/>
            <person name="Hellsten U."/>
            <person name="Deshpande S."/>
            <person name="Wang X."/>
            <person name="Wu X."/>
            <person name="Mitros T."/>
            <person name="Triplett J."/>
            <person name="Yang X."/>
            <person name="Ye C.Y."/>
            <person name="Mauro-Herrera M."/>
            <person name="Wang L."/>
            <person name="Li P."/>
            <person name="Sharma M."/>
            <person name="Sharma R."/>
            <person name="Ronald P.C."/>
            <person name="Panaud O."/>
            <person name="Kellogg E.A."/>
            <person name="Brutnell T.P."/>
            <person name="Doust A.N."/>
            <person name="Tuskan G.A."/>
            <person name="Rokhsar D."/>
            <person name="Devos K.M."/>
        </authorList>
    </citation>
    <scope>NUCLEOTIDE SEQUENCE [LARGE SCALE GENOMIC DNA]</scope>
    <source>
        <strain evidence="3">Yugu1</strain>
    </source>
</reference>
<evidence type="ECO:0000259" key="2">
    <source>
        <dbReference type="PROSITE" id="PS50181"/>
    </source>
</evidence>
<dbReference type="PANTHER" id="PTHR32141:SF41">
    <property type="entry name" value="OS04G0208600 PROTEIN"/>
    <property type="match status" value="1"/>
</dbReference>
<evidence type="ECO:0000313" key="3">
    <source>
        <dbReference type="EMBL" id="RCV32889.1"/>
    </source>
</evidence>
<dbReference type="InterPro" id="IPR055302">
    <property type="entry name" value="F-box_dom-containing"/>
</dbReference>
<feature type="compositionally biased region" description="Low complexity" evidence="1">
    <location>
        <begin position="1"/>
        <end position="44"/>
    </location>
</feature>
<reference evidence="3" key="2">
    <citation type="submission" date="2015-07" db="EMBL/GenBank/DDBJ databases">
        <authorList>
            <person name="Noorani M."/>
        </authorList>
    </citation>
    <scope>NUCLEOTIDE SEQUENCE</scope>
    <source>
        <strain evidence="3">Yugu1</strain>
    </source>
</reference>
<dbReference type="InterPro" id="IPR055411">
    <property type="entry name" value="LRR_FXL15/At3g58940/PEG3-like"/>
</dbReference>
<dbReference type="SMART" id="SM00256">
    <property type="entry name" value="FBOX"/>
    <property type="match status" value="1"/>
</dbReference>
<dbReference type="AlphaFoldDB" id="A0A368RRT2"/>
<name>A0A368RRT2_SETIT</name>
<dbReference type="PANTHER" id="PTHR32141">
    <property type="match status" value="1"/>
</dbReference>
<dbReference type="OrthoDB" id="612216at2759"/>
<dbReference type="InterPro" id="IPR053781">
    <property type="entry name" value="F-box_AtFBL13-like"/>
</dbReference>
<feature type="domain" description="F-box" evidence="2">
    <location>
        <begin position="95"/>
        <end position="131"/>
    </location>
</feature>